<dbReference type="InterPro" id="IPR005801">
    <property type="entry name" value="ADC_synthase"/>
</dbReference>
<keyword evidence="2" id="KW-1185">Reference proteome</keyword>
<accession>A0A484MEE0</accession>
<evidence type="ECO:0000313" key="2">
    <source>
        <dbReference type="Proteomes" id="UP000595140"/>
    </source>
</evidence>
<dbReference type="EMBL" id="OOIL02003368">
    <property type="protein sequence ID" value="VFQ87343.1"/>
    <property type="molecule type" value="Genomic_DNA"/>
</dbReference>
<dbReference type="SUPFAM" id="SSF56322">
    <property type="entry name" value="ADC synthase"/>
    <property type="match status" value="1"/>
</dbReference>
<organism evidence="1 2">
    <name type="scientific">Cuscuta campestris</name>
    <dbReference type="NCBI Taxonomy" id="132261"/>
    <lineage>
        <taxon>Eukaryota</taxon>
        <taxon>Viridiplantae</taxon>
        <taxon>Streptophyta</taxon>
        <taxon>Embryophyta</taxon>
        <taxon>Tracheophyta</taxon>
        <taxon>Spermatophyta</taxon>
        <taxon>Magnoliopsida</taxon>
        <taxon>eudicotyledons</taxon>
        <taxon>Gunneridae</taxon>
        <taxon>Pentapetalae</taxon>
        <taxon>asterids</taxon>
        <taxon>lamiids</taxon>
        <taxon>Solanales</taxon>
        <taxon>Convolvulaceae</taxon>
        <taxon>Cuscuteae</taxon>
        <taxon>Cuscuta</taxon>
        <taxon>Cuscuta subgen. Grammica</taxon>
        <taxon>Cuscuta sect. Cleistogrammica</taxon>
    </lineage>
</organism>
<dbReference type="Proteomes" id="UP000595140">
    <property type="component" value="Unassembled WGS sequence"/>
</dbReference>
<dbReference type="Gene3D" id="3.60.120.10">
    <property type="entry name" value="Anthranilate synthase"/>
    <property type="match status" value="1"/>
</dbReference>
<proteinExistence type="predicted"/>
<evidence type="ECO:0000313" key="1">
    <source>
        <dbReference type="EMBL" id="VFQ87343.1"/>
    </source>
</evidence>
<name>A0A484MEE0_9ASTE</name>
<dbReference type="AlphaFoldDB" id="A0A484MEE0"/>
<reference evidence="1 2" key="1">
    <citation type="submission" date="2018-04" db="EMBL/GenBank/DDBJ databases">
        <authorList>
            <person name="Vogel A."/>
        </authorList>
    </citation>
    <scope>NUCLEOTIDE SEQUENCE [LARGE SCALE GENOMIC DNA]</scope>
</reference>
<protein>
    <submittedName>
        <fullName evidence="1">Uncharacterized protein</fullName>
    </submittedName>
</protein>
<sequence length="118" mass="13373">MVEKICFEQCQEPLDDYAKRARICPCINIHKVSKFGSVEVEKLMNIEPYSHVMHISSTISSFCKFLLLESSLTVQAVGMLCVLHRPSELSVAPQSILFLEIASPLFFLSLSYIIVLDY</sequence>
<gene>
    <name evidence="1" type="ORF">CCAM_LOCUS29119</name>
</gene>